<dbReference type="Proteomes" id="UP000790377">
    <property type="component" value="Unassembled WGS sequence"/>
</dbReference>
<organism evidence="1 2">
    <name type="scientific">Hygrophoropsis aurantiaca</name>
    <dbReference type="NCBI Taxonomy" id="72124"/>
    <lineage>
        <taxon>Eukaryota</taxon>
        <taxon>Fungi</taxon>
        <taxon>Dikarya</taxon>
        <taxon>Basidiomycota</taxon>
        <taxon>Agaricomycotina</taxon>
        <taxon>Agaricomycetes</taxon>
        <taxon>Agaricomycetidae</taxon>
        <taxon>Boletales</taxon>
        <taxon>Coniophorineae</taxon>
        <taxon>Hygrophoropsidaceae</taxon>
        <taxon>Hygrophoropsis</taxon>
    </lineage>
</organism>
<proteinExistence type="predicted"/>
<dbReference type="EMBL" id="MU268014">
    <property type="protein sequence ID" value="KAH7906474.1"/>
    <property type="molecule type" value="Genomic_DNA"/>
</dbReference>
<evidence type="ECO:0000313" key="2">
    <source>
        <dbReference type="Proteomes" id="UP000790377"/>
    </source>
</evidence>
<accession>A0ACB7ZZ96</accession>
<keyword evidence="2" id="KW-1185">Reference proteome</keyword>
<evidence type="ECO:0000313" key="1">
    <source>
        <dbReference type="EMBL" id="KAH7906474.1"/>
    </source>
</evidence>
<gene>
    <name evidence="1" type="ORF">BJ138DRAFT_1094081</name>
</gene>
<keyword evidence="1" id="KW-0808">Transferase</keyword>
<keyword evidence="1" id="KW-0489">Methyltransferase</keyword>
<comment type="caution">
    <text evidence="1">The sequence shown here is derived from an EMBL/GenBank/DDBJ whole genome shotgun (WGS) entry which is preliminary data.</text>
</comment>
<reference evidence="1" key="1">
    <citation type="journal article" date="2021" name="New Phytol.">
        <title>Evolutionary innovations through gain and loss of genes in the ectomycorrhizal Boletales.</title>
        <authorList>
            <person name="Wu G."/>
            <person name="Miyauchi S."/>
            <person name="Morin E."/>
            <person name="Kuo A."/>
            <person name="Drula E."/>
            <person name="Varga T."/>
            <person name="Kohler A."/>
            <person name="Feng B."/>
            <person name="Cao Y."/>
            <person name="Lipzen A."/>
            <person name="Daum C."/>
            <person name="Hundley H."/>
            <person name="Pangilinan J."/>
            <person name="Johnson J."/>
            <person name="Barry K."/>
            <person name="LaButti K."/>
            <person name="Ng V."/>
            <person name="Ahrendt S."/>
            <person name="Min B."/>
            <person name="Choi I.G."/>
            <person name="Park H."/>
            <person name="Plett J.M."/>
            <person name="Magnuson J."/>
            <person name="Spatafora J.W."/>
            <person name="Nagy L.G."/>
            <person name="Henrissat B."/>
            <person name="Grigoriev I.V."/>
            <person name="Yang Z.L."/>
            <person name="Xu J."/>
            <person name="Martin F.M."/>
        </authorList>
    </citation>
    <scope>NUCLEOTIDE SEQUENCE</scope>
    <source>
        <strain evidence="1">ATCC 28755</strain>
    </source>
</reference>
<name>A0ACB7ZZ96_9AGAM</name>
<sequence length="346" mass="38971">MSEDNKNLFSLLWGYSALVAPQKLVFPTHLPFSIVQHFLIHHILLNPHLEIYSPSERYQYTFWKWVTQCLETMPQHDDDEIDDRIYERYISLLGQSRSGPPPQSYTTYYWKSLDVPHDKYQSITLLESRKTIESGTTGLRTWRASFVLADYLIAHPGVIAQKNILELGCGTGFVGIIAAGLTCSDPRPIYMTDVNEDVLARCQNNTQLPCNPSSLHPNVRYCTLNWSDAIGPAVSPLRSMLSDVAPEMILGADLVFDHALFPSLVGVLALALENGANALIALTIRNEDTLKEFLRQAQEGLQFEELLYTPSRTAFVGPSDGDVDGGQEVKIFRFSKKGFRLNQYIL</sequence>
<protein>
    <submittedName>
        <fullName evidence="1">Methyltransferase-domain-containing protein</fullName>
    </submittedName>
</protein>